<sequence length="133" mass="14475">MPFGLGALSGAICFNAIATSLSRKMLFLHINCWIATSPPIRKVVVVLDNQYPLHLRSSSSSFISDLNPHPPSVTLKPSLSIGEISLRSQALTLHLSDLKPSYATGSRSAIQAAIAIDRNQIFNKRKSIADGWF</sequence>
<dbReference type="EMBL" id="JAZDWU010000002">
    <property type="protein sequence ID" value="KAL0011239.1"/>
    <property type="molecule type" value="Genomic_DNA"/>
</dbReference>
<evidence type="ECO:0000313" key="1">
    <source>
        <dbReference type="EMBL" id="KAL0011239.1"/>
    </source>
</evidence>
<organism evidence="1 2">
    <name type="scientific">Lithocarpus litseifolius</name>
    <dbReference type="NCBI Taxonomy" id="425828"/>
    <lineage>
        <taxon>Eukaryota</taxon>
        <taxon>Viridiplantae</taxon>
        <taxon>Streptophyta</taxon>
        <taxon>Embryophyta</taxon>
        <taxon>Tracheophyta</taxon>
        <taxon>Spermatophyta</taxon>
        <taxon>Magnoliopsida</taxon>
        <taxon>eudicotyledons</taxon>
        <taxon>Gunneridae</taxon>
        <taxon>Pentapetalae</taxon>
        <taxon>rosids</taxon>
        <taxon>fabids</taxon>
        <taxon>Fagales</taxon>
        <taxon>Fagaceae</taxon>
        <taxon>Lithocarpus</taxon>
    </lineage>
</organism>
<protein>
    <submittedName>
        <fullName evidence="1">Uncharacterized protein</fullName>
    </submittedName>
</protein>
<dbReference type="AlphaFoldDB" id="A0AAW2DM89"/>
<proteinExistence type="predicted"/>
<gene>
    <name evidence="1" type="ORF">SO802_006347</name>
</gene>
<name>A0AAW2DM89_9ROSI</name>
<accession>A0AAW2DM89</accession>
<keyword evidence="2" id="KW-1185">Reference proteome</keyword>
<comment type="caution">
    <text evidence="1">The sequence shown here is derived from an EMBL/GenBank/DDBJ whole genome shotgun (WGS) entry which is preliminary data.</text>
</comment>
<evidence type="ECO:0000313" key="2">
    <source>
        <dbReference type="Proteomes" id="UP001459277"/>
    </source>
</evidence>
<reference evidence="1 2" key="1">
    <citation type="submission" date="2024-01" db="EMBL/GenBank/DDBJ databases">
        <title>A telomere-to-telomere, gap-free genome of sweet tea (Lithocarpus litseifolius).</title>
        <authorList>
            <person name="Zhou J."/>
        </authorList>
    </citation>
    <scope>NUCLEOTIDE SEQUENCE [LARGE SCALE GENOMIC DNA]</scope>
    <source>
        <strain evidence="1">Zhou-2022a</strain>
        <tissue evidence="1">Leaf</tissue>
    </source>
</reference>
<dbReference type="Proteomes" id="UP001459277">
    <property type="component" value="Unassembled WGS sequence"/>
</dbReference>